<accession>A0A7J6X1T2</accession>
<gene>
    <name evidence="1" type="ORF">FRX31_007665</name>
</gene>
<reference evidence="1 2" key="1">
    <citation type="submission" date="2020-06" db="EMBL/GenBank/DDBJ databases">
        <title>Transcriptomic and genomic resources for Thalictrum thalictroides and T. hernandezii: Facilitating candidate gene discovery in an emerging model plant lineage.</title>
        <authorList>
            <person name="Arias T."/>
            <person name="Riano-Pachon D.M."/>
            <person name="Di Stilio V.S."/>
        </authorList>
    </citation>
    <scope>NUCLEOTIDE SEQUENCE [LARGE SCALE GENOMIC DNA]</scope>
    <source>
        <strain evidence="2">cv. WT478/WT964</strain>
        <tissue evidence="1">Leaves</tissue>
    </source>
</reference>
<dbReference type="Proteomes" id="UP000554482">
    <property type="component" value="Unassembled WGS sequence"/>
</dbReference>
<name>A0A7J6X1T2_THATH</name>
<organism evidence="1 2">
    <name type="scientific">Thalictrum thalictroides</name>
    <name type="common">Rue-anemone</name>
    <name type="synonym">Anemone thalictroides</name>
    <dbReference type="NCBI Taxonomy" id="46969"/>
    <lineage>
        <taxon>Eukaryota</taxon>
        <taxon>Viridiplantae</taxon>
        <taxon>Streptophyta</taxon>
        <taxon>Embryophyta</taxon>
        <taxon>Tracheophyta</taxon>
        <taxon>Spermatophyta</taxon>
        <taxon>Magnoliopsida</taxon>
        <taxon>Ranunculales</taxon>
        <taxon>Ranunculaceae</taxon>
        <taxon>Thalictroideae</taxon>
        <taxon>Thalictrum</taxon>
    </lineage>
</organism>
<evidence type="ECO:0000313" key="1">
    <source>
        <dbReference type="EMBL" id="KAF5202748.1"/>
    </source>
</evidence>
<protein>
    <submittedName>
        <fullName evidence="1">Uncharacterized protein</fullName>
    </submittedName>
</protein>
<dbReference type="EMBL" id="JABWDY010007686">
    <property type="protein sequence ID" value="KAF5202748.1"/>
    <property type="molecule type" value="Genomic_DNA"/>
</dbReference>
<feature type="non-terminal residue" evidence="1">
    <location>
        <position position="178"/>
    </location>
</feature>
<sequence>MGTTSVGSAFRLVEENGSITGTVRSNRRGCYLQVISHCRSKPREFLSLCFPEGYNGNGWGLVGSKLRSMLDRRAENQAPVVLPPANRFEFGSSPSFVQICREKEKWGGERFGNQHMDLFLTGDSSTVENWSLMVTCKASGQYPDWKWCEEKVKGVFNYTTFSITKKNEALISFKSQEE</sequence>
<comment type="caution">
    <text evidence="1">The sequence shown here is derived from an EMBL/GenBank/DDBJ whole genome shotgun (WGS) entry which is preliminary data.</text>
</comment>
<dbReference type="AlphaFoldDB" id="A0A7J6X1T2"/>
<proteinExistence type="predicted"/>
<evidence type="ECO:0000313" key="2">
    <source>
        <dbReference type="Proteomes" id="UP000554482"/>
    </source>
</evidence>
<keyword evidence="2" id="KW-1185">Reference proteome</keyword>